<dbReference type="Pfam" id="PF05191">
    <property type="entry name" value="ADK_lid"/>
    <property type="match status" value="1"/>
</dbReference>
<evidence type="ECO:0000313" key="9">
    <source>
        <dbReference type="Proteomes" id="UP000265557"/>
    </source>
</evidence>
<feature type="binding site" evidence="4">
    <location>
        <position position="130"/>
    </location>
    <ligand>
        <name>Zn(2+)</name>
        <dbReference type="ChEBI" id="CHEBI:29105"/>
        <note>structural</note>
    </ligand>
</feature>
<feature type="binding site" evidence="4">
    <location>
        <position position="31"/>
    </location>
    <ligand>
        <name>AMP</name>
        <dbReference type="ChEBI" id="CHEBI:456215"/>
    </ligand>
</feature>
<feature type="binding site" evidence="4">
    <location>
        <position position="160"/>
    </location>
    <ligand>
        <name>AMP</name>
        <dbReference type="ChEBI" id="CHEBI:456215"/>
    </ligand>
</feature>
<keyword evidence="4" id="KW-0545">Nucleotide biosynthesis</keyword>
<reference evidence="8 9" key="1">
    <citation type="submission" date="2016-09" db="EMBL/GenBank/DDBJ databases">
        <title>Complete Genome Sequence of Methanosarcina thermophila MT-1.</title>
        <authorList>
            <person name="Kouzuma A."/>
        </authorList>
    </citation>
    <scope>NUCLEOTIDE SEQUENCE [LARGE SCALE GENOMIC DNA]</scope>
    <source>
        <strain evidence="8 9">MT-1</strain>
    </source>
</reference>
<keyword evidence="4" id="KW-0963">Cytoplasm</keyword>
<feature type="domain" description="Adenylate kinase active site lid" evidence="7">
    <location>
        <begin position="127"/>
        <end position="162"/>
    </location>
</feature>
<dbReference type="InterPro" id="IPR006259">
    <property type="entry name" value="Adenyl_kin_sub"/>
</dbReference>
<dbReference type="Gene3D" id="3.40.50.300">
    <property type="entry name" value="P-loop containing nucleotide triphosphate hydrolases"/>
    <property type="match status" value="1"/>
</dbReference>
<dbReference type="PANTHER" id="PTHR23359">
    <property type="entry name" value="NUCLEOTIDE KINASE"/>
    <property type="match status" value="1"/>
</dbReference>
<feature type="binding site" evidence="4">
    <location>
        <begin position="136"/>
        <end position="137"/>
    </location>
    <ligand>
        <name>ATP</name>
        <dbReference type="ChEBI" id="CHEBI:30616"/>
    </ligand>
</feature>
<evidence type="ECO:0000259" key="7">
    <source>
        <dbReference type="Pfam" id="PF05191"/>
    </source>
</evidence>
<feature type="binding site" evidence="4">
    <location>
        <begin position="10"/>
        <end position="15"/>
    </location>
    <ligand>
        <name>ATP</name>
        <dbReference type="ChEBI" id="CHEBI:30616"/>
    </ligand>
</feature>
<dbReference type="GO" id="GO:0008270">
    <property type="term" value="F:zinc ion binding"/>
    <property type="evidence" value="ECO:0007669"/>
    <property type="project" value="UniProtKB-UniRule"/>
</dbReference>
<feature type="binding site" evidence="4">
    <location>
        <position position="36"/>
    </location>
    <ligand>
        <name>AMP</name>
        <dbReference type="ChEBI" id="CHEBI:456215"/>
    </ligand>
</feature>
<feature type="binding site" evidence="4">
    <location>
        <position position="171"/>
    </location>
    <ligand>
        <name>AMP</name>
        <dbReference type="ChEBI" id="CHEBI:456215"/>
    </ligand>
</feature>
<dbReference type="InterPro" id="IPR000850">
    <property type="entry name" value="Adenylat/UMP-CMP_kin"/>
</dbReference>
<comment type="catalytic activity">
    <reaction evidence="4 6">
        <text>AMP + ATP = 2 ADP</text>
        <dbReference type="Rhea" id="RHEA:12973"/>
        <dbReference type="ChEBI" id="CHEBI:30616"/>
        <dbReference type="ChEBI" id="CHEBI:456215"/>
        <dbReference type="ChEBI" id="CHEBI:456216"/>
        <dbReference type="EC" id="2.7.4.3"/>
    </reaction>
</comment>
<feature type="region of interest" description="LID" evidence="4">
    <location>
        <begin position="126"/>
        <end position="163"/>
    </location>
</feature>
<comment type="domain">
    <text evidence="4">Consists of three domains, a large central CORE domain and two small peripheral domains, NMPbind and LID, which undergo movements during catalysis. The LID domain closes over the site of phosphoryl transfer upon ATP binding. Assembling and dissambling the active center during each catalytic cycle provides an effective means to prevent ATP hydrolysis. Some bacteria have evolved a zinc-coordinating structure that stabilizes the LID domain.</text>
</comment>
<feature type="binding site" evidence="4">
    <location>
        <position position="153"/>
    </location>
    <ligand>
        <name>Zn(2+)</name>
        <dbReference type="ChEBI" id="CHEBI:29105"/>
        <note>structural</note>
    </ligand>
</feature>
<gene>
    <name evidence="4" type="primary">adk</name>
    <name evidence="8" type="ORF">MESMT1_2716</name>
</gene>
<dbReference type="NCBIfam" id="NF001380">
    <property type="entry name" value="PRK00279.1-2"/>
    <property type="match status" value="1"/>
</dbReference>
<proteinExistence type="inferred from homology"/>
<feature type="binding site" evidence="4">
    <location>
        <begin position="85"/>
        <end position="88"/>
    </location>
    <ligand>
        <name>AMP</name>
        <dbReference type="ChEBI" id="CHEBI:456215"/>
    </ligand>
</feature>
<dbReference type="InterPro" id="IPR033690">
    <property type="entry name" value="Adenylat_kinase_CS"/>
</dbReference>
<dbReference type="SUPFAM" id="SSF52540">
    <property type="entry name" value="P-loop containing nucleoside triphosphate hydrolases"/>
    <property type="match status" value="1"/>
</dbReference>
<dbReference type="EC" id="2.7.4.3" evidence="4 6"/>
<dbReference type="FunFam" id="3.40.50.300:FF:000106">
    <property type="entry name" value="Adenylate kinase mitochondrial"/>
    <property type="match status" value="1"/>
</dbReference>
<dbReference type="PRINTS" id="PR00094">
    <property type="entry name" value="ADENYLTKNASE"/>
</dbReference>
<comment type="function">
    <text evidence="4">Catalyzes the reversible transfer of the terminal phosphate group between ATP and AMP. Plays an important role in cellular energy homeostasis and in adenine nucleotide metabolism.</text>
</comment>
<organism evidence="8 9">
    <name type="scientific">Methanosarcina thermophila</name>
    <dbReference type="NCBI Taxonomy" id="2210"/>
    <lineage>
        <taxon>Archaea</taxon>
        <taxon>Methanobacteriati</taxon>
        <taxon>Methanobacteriota</taxon>
        <taxon>Stenosarchaea group</taxon>
        <taxon>Methanomicrobia</taxon>
        <taxon>Methanosarcinales</taxon>
        <taxon>Methanosarcinaceae</taxon>
        <taxon>Methanosarcina</taxon>
    </lineage>
</organism>
<dbReference type="UniPathway" id="UPA00588">
    <property type="reaction ID" value="UER00649"/>
</dbReference>
<dbReference type="PROSITE" id="PS00113">
    <property type="entry name" value="ADENYLATE_KINASE"/>
    <property type="match status" value="1"/>
</dbReference>
<comment type="similarity">
    <text evidence="4 5">Belongs to the adenylate kinase family.</text>
</comment>
<feature type="binding site" evidence="4">
    <location>
        <position position="199"/>
    </location>
    <ligand>
        <name>ATP</name>
        <dbReference type="ChEBI" id="CHEBI:30616"/>
    </ligand>
</feature>
<protein>
    <recommendedName>
        <fullName evidence="4 6">Adenylate kinase</fullName>
        <shortName evidence="4">AK</shortName>
        <ecNumber evidence="4 6">2.7.4.3</ecNumber>
    </recommendedName>
    <alternativeName>
        <fullName evidence="4">ATP-AMP transphosphorylase</fullName>
    </alternativeName>
    <alternativeName>
        <fullName evidence="4">ATP:AMP phosphotransferase</fullName>
    </alternativeName>
    <alternativeName>
        <fullName evidence="4">Adenylate monophosphate kinase</fullName>
    </alternativeName>
</protein>
<dbReference type="CDD" id="cd01428">
    <property type="entry name" value="ADK"/>
    <property type="match status" value="1"/>
</dbReference>
<dbReference type="InterPro" id="IPR027417">
    <property type="entry name" value="P-loop_NTPase"/>
</dbReference>
<evidence type="ECO:0000256" key="5">
    <source>
        <dbReference type="RuleBase" id="RU003330"/>
    </source>
</evidence>
<evidence type="ECO:0000256" key="2">
    <source>
        <dbReference type="ARBA" id="ARBA00022741"/>
    </source>
</evidence>
<feature type="binding site" evidence="4">
    <location>
        <position position="150"/>
    </location>
    <ligand>
        <name>Zn(2+)</name>
        <dbReference type="ChEBI" id="CHEBI:29105"/>
        <note>structural</note>
    </ligand>
</feature>
<keyword evidence="3 4" id="KW-0418">Kinase</keyword>
<dbReference type="NCBIfam" id="TIGR01351">
    <property type="entry name" value="adk"/>
    <property type="match status" value="1"/>
</dbReference>
<dbReference type="Pfam" id="PF00406">
    <property type="entry name" value="ADK"/>
    <property type="match status" value="1"/>
</dbReference>
<comment type="subcellular location">
    <subcellularLocation>
        <location evidence="4 6">Cytoplasm</location>
    </subcellularLocation>
</comment>
<dbReference type="GO" id="GO:0044209">
    <property type="term" value="P:AMP salvage"/>
    <property type="evidence" value="ECO:0007669"/>
    <property type="project" value="UniProtKB-UniRule"/>
</dbReference>
<dbReference type="GO" id="GO:0004017">
    <property type="term" value="F:AMP kinase activity"/>
    <property type="evidence" value="ECO:0007669"/>
    <property type="project" value="UniProtKB-UniRule"/>
</dbReference>
<accession>A0A3G9CX80</accession>
<feature type="binding site" evidence="4">
    <location>
        <begin position="57"/>
        <end position="59"/>
    </location>
    <ligand>
        <name>AMP</name>
        <dbReference type="ChEBI" id="CHEBI:456215"/>
    </ligand>
</feature>
<evidence type="ECO:0000256" key="3">
    <source>
        <dbReference type="ARBA" id="ARBA00022777"/>
    </source>
</evidence>
<dbReference type="GO" id="GO:0005737">
    <property type="term" value="C:cytoplasm"/>
    <property type="evidence" value="ECO:0007669"/>
    <property type="project" value="UniProtKB-SubCell"/>
</dbReference>
<feature type="binding site" evidence="4">
    <location>
        <position position="92"/>
    </location>
    <ligand>
        <name>AMP</name>
        <dbReference type="ChEBI" id="CHEBI:456215"/>
    </ligand>
</feature>
<dbReference type="InterPro" id="IPR007862">
    <property type="entry name" value="Adenylate_kinase_lid-dom"/>
</dbReference>
<keyword evidence="4" id="KW-0479">Metal-binding</keyword>
<feature type="binding site" evidence="4">
    <location>
        <position position="127"/>
    </location>
    <ligand>
        <name>ATP</name>
        <dbReference type="ChEBI" id="CHEBI:30616"/>
    </ligand>
</feature>
<keyword evidence="4 6" id="KW-0067">ATP-binding</keyword>
<evidence type="ECO:0000256" key="4">
    <source>
        <dbReference type="HAMAP-Rule" id="MF_00235"/>
    </source>
</evidence>
<dbReference type="Proteomes" id="UP000265557">
    <property type="component" value="Chromosome"/>
</dbReference>
<dbReference type="NCBIfam" id="NF011100">
    <property type="entry name" value="PRK14527.1"/>
    <property type="match status" value="1"/>
</dbReference>
<evidence type="ECO:0000313" key="8">
    <source>
        <dbReference type="EMBL" id="BAW30646.1"/>
    </source>
</evidence>
<feature type="region of interest" description="NMP" evidence="4">
    <location>
        <begin position="30"/>
        <end position="59"/>
    </location>
</feature>
<comment type="subunit">
    <text evidence="4 6">Monomer.</text>
</comment>
<keyword evidence="1 4" id="KW-0808">Transferase</keyword>
<dbReference type="AlphaFoldDB" id="A0A3G9CX80"/>
<comment type="pathway">
    <text evidence="4">Purine metabolism; AMP biosynthesis via salvage pathway; AMP from ADP: step 1/1.</text>
</comment>
<dbReference type="EMBL" id="AP017646">
    <property type="protein sequence ID" value="BAW30646.1"/>
    <property type="molecule type" value="Genomic_DNA"/>
</dbReference>
<feature type="binding site" evidence="4">
    <location>
        <position position="133"/>
    </location>
    <ligand>
        <name>Zn(2+)</name>
        <dbReference type="ChEBI" id="CHEBI:29105"/>
        <note>structural</note>
    </ligand>
</feature>
<evidence type="ECO:0000256" key="6">
    <source>
        <dbReference type="RuleBase" id="RU003331"/>
    </source>
</evidence>
<name>A0A3G9CX80_METTE</name>
<dbReference type="GO" id="GO:0005524">
    <property type="term" value="F:ATP binding"/>
    <property type="evidence" value="ECO:0007669"/>
    <property type="project" value="UniProtKB-UniRule"/>
</dbReference>
<dbReference type="HAMAP" id="MF_00235">
    <property type="entry name" value="Adenylate_kinase_Adk"/>
    <property type="match status" value="1"/>
</dbReference>
<sequence>MNIIIFGPPGAGKGTQAKKMVDFYGIPQISTGDILRANVREGTELGLAAKAYMDKGELVPDEVLIGIIKNRLKEKDCEKGFILDGYPRTIPQADALATILDEINKPIDVVLNLEVPDEELVERVSGRLMCGNCGASYHRTFNPPRKEGICDVCGGELFQRDDDKEEAVKNRLTVYKRQTQPLIDYYAKKSLLVSLDGTKGIDEVFEDIKAILAKFA</sequence>
<dbReference type="NCBIfam" id="NF001381">
    <property type="entry name" value="PRK00279.1-3"/>
    <property type="match status" value="1"/>
</dbReference>
<keyword evidence="4" id="KW-0862">Zinc</keyword>
<keyword evidence="2 4" id="KW-0547">Nucleotide-binding</keyword>
<evidence type="ECO:0000256" key="1">
    <source>
        <dbReference type="ARBA" id="ARBA00022679"/>
    </source>
</evidence>